<comment type="cofactor">
    <cofactor evidence="1 33 34">
        <name>FAD</name>
        <dbReference type="ChEBI" id="CHEBI:57692"/>
    </cofactor>
</comment>
<keyword evidence="13 35" id="KW-1133">Transmembrane helix</keyword>
<dbReference type="PRINTS" id="PR01125">
    <property type="entry name" value="FMOXYGENASE5"/>
</dbReference>
<dbReference type="AlphaFoldDB" id="A0A922I935"/>
<comment type="catalytic activity">
    <reaction evidence="20">
        <text>hypotaurine + NADH + O2 + H(+) = taurine + NAD(+) + H2O</text>
        <dbReference type="Rhea" id="RHEA:74111"/>
        <dbReference type="ChEBI" id="CHEBI:15377"/>
        <dbReference type="ChEBI" id="CHEBI:15378"/>
        <dbReference type="ChEBI" id="CHEBI:15379"/>
        <dbReference type="ChEBI" id="CHEBI:57540"/>
        <dbReference type="ChEBI" id="CHEBI:57853"/>
        <dbReference type="ChEBI" id="CHEBI:57945"/>
        <dbReference type="ChEBI" id="CHEBI:507393"/>
        <dbReference type="EC" id="1.14.13.8"/>
    </reaction>
    <physiologicalReaction direction="left-to-right" evidence="20">
        <dbReference type="Rhea" id="RHEA:74112"/>
    </physiologicalReaction>
</comment>
<dbReference type="Gene3D" id="3.50.50.60">
    <property type="entry name" value="FAD/NAD(P)-binding domain"/>
    <property type="match status" value="3"/>
</dbReference>
<comment type="similarity">
    <text evidence="4 33 34">Belongs to the FMO family.</text>
</comment>
<evidence type="ECO:0000256" key="28">
    <source>
        <dbReference type="ARBA" id="ARBA00048459"/>
    </source>
</evidence>
<dbReference type="PRINTS" id="PR00370">
    <property type="entry name" value="FMOXYGENASE"/>
</dbReference>
<evidence type="ECO:0000256" key="5">
    <source>
        <dbReference type="ARBA" id="ARBA00022481"/>
    </source>
</evidence>
<keyword evidence="7 33" id="KW-0285">Flavoprotein</keyword>
<keyword evidence="12 33" id="KW-0521">NADP</keyword>
<evidence type="ECO:0000256" key="11">
    <source>
        <dbReference type="ARBA" id="ARBA00022848"/>
    </source>
</evidence>
<comment type="catalytic activity">
    <reaction evidence="22">
        <text>heptan-2-one + NADPH + O2 + H(+) = pentyl acetate + NADP(+) + H2O</text>
        <dbReference type="Rhea" id="RHEA:54836"/>
        <dbReference type="ChEBI" id="CHEBI:5672"/>
        <dbReference type="ChEBI" id="CHEBI:15377"/>
        <dbReference type="ChEBI" id="CHEBI:15378"/>
        <dbReference type="ChEBI" id="CHEBI:15379"/>
        <dbReference type="ChEBI" id="CHEBI:57783"/>
        <dbReference type="ChEBI" id="CHEBI:58349"/>
        <dbReference type="ChEBI" id="CHEBI:87362"/>
    </reaction>
    <physiologicalReaction direction="left-to-right" evidence="22">
        <dbReference type="Rhea" id="RHEA:54837"/>
    </physiologicalReaction>
</comment>
<dbReference type="GO" id="GO:0005789">
    <property type="term" value="C:endoplasmic reticulum membrane"/>
    <property type="evidence" value="ECO:0007669"/>
    <property type="project" value="UniProtKB-SubCell"/>
</dbReference>
<evidence type="ECO:0000256" key="19">
    <source>
        <dbReference type="ARBA" id="ARBA00045957"/>
    </source>
</evidence>
<comment type="subcellular location">
    <subcellularLocation>
        <location evidence="2">Endoplasmic reticulum membrane</location>
        <topology evidence="2">Single-pass membrane protein</topology>
    </subcellularLocation>
    <subcellularLocation>
        <location evidence="3">Microsome membrane</location>
    </subcellularLocation>
</comment>
<evidence type="ECO:0000256" key="25">
    <source>
        <dbReference type="ARBA" id="ARBA00047977"/>
    </source>
</evidence>
<dbReference type="GO" id="GO:0016174">
    <property type="term" value="F:NAD(P)H oxidase H2O2-forming activity"/>
    <property type="evidence" value="ECO:0007669"/>
    <property type="project" value="UniProtKB-EC"/>
</dbReference>
<evidence type="ECO:0000256" key="4">
    <source>
        <dbReference type="ARBA" id="ARBA00009183"/>
    </source>
</evidence>
<comment type="catalytic activity">
    <reaction evidence="28">
        <text>octan-3-one + NADPH + O2 + H(+) = ethyl hexanoate + NADP(+) + H2O</text>
        <dbReference type="Rhea" id="RHEA:54856"/>
        <dbReference type="ChEBI" id="CHEBI:15377"/>
        <dbReference type="ChEBI" id="CHEBI:15378"/>
        <dbReference type="ChEBI" id="CHEBI:15379"/>
        <dbReference type="ChEBI" id="CHEBI:57783"/>
        <dbReference type="ChEBI" id="CHEBI:58349"/>
        <dbReference type="ChEBI" id="CHEBI:80946"/>
        <dbReference type="ChEBI" id="CHEBI:86055"/>
    </reaction>
    <physiologicalReaction direction="left-to-right" evidence="28">
        <dbReference type="Rhea" id="RHEA:54857"/>
    </physiologicalReaction>
</comment>
<comment type="catalytic activity">
    <reaction evidence="27">
        <text>trimethylamine + NADPH + O2 = trimethylamine N-oxide + NADP(+) + H2O</text>
        <dbReference type="Rhea" id="RHEA:31979"/>
        <dbReference type="ChEBI" id="CHEBI:15377"/>
        <dbReference type="ChEBI" id="CHEBI:15379"/>
        <dbReference type="ChEBI" id="CHEBI:15724"/>
        <dbReference type="ChEBI" id="CHEBI:57783"/>
        <dbReference type="ChEBI" id="CHEBI:58349"/>
        <dbReference type="ChEBI" id="CHEBI:58389"/>
        <dbReference type="EC" id="1.14.13.148"/>
    </reaction>
    <physiologicalReaction direction="left-to-right" evidence="27">
        <dbReference type="Rhea" id="RHEA:31980"/>
    </physiologicalReaction>
</comment>
<evidence type="ECO:0000256" key="31">
    <source>
        <dbReference type="ARBA" id="ARBA00049443"/>
    </source>
</evidence>
<comment type="catalytic activity">
    <reaction evidence="29">
        <text>(2E)-geranial + NADPH + O2 + H(+) = (1E)-2,6-dimethylhepta-1,5-dien-1-yl formate + NADP(+) + H2O</text>
        <dbReference type="Rhea" id="RHEA:54860"/>
        <dbReference type="ChEBI" id="CHEBI:15377"/>
        <dbReference type="ChEBI" id="CHEBI:15378"/>
        <dbReference type="ChEBI" id="CHEBI:15379"/>
        <dbReference type="ChEBI" id="CHEBI:16980"/>
        <dbReference type="ChEBI" id="CHEBI:57783"/>
        <dbReference type="ChEBI" id="CHEBI:58349"/>
        <dbReference type="ChEBI" id="CHEBI:138375"/>
    </reaction>
    <physiologicalReaction direction="left-to-right" evidence="29">
        <dbReference type="Rhea" id="RHEA:54861"/>
    </physiologicalReaction>
</comment>
<dbReference type="InterPro" id="IPR020946">
    <property type="entry name" value="Flavin_mOase-like"/>
</dbReference>
<comment type="catalytic activity">
    <reaction evidence="25">
        <text>hexan-3-one + NADPH + O2 + H(+) = ethyl butanoate + NADP(+) + H2O</text>
        <dbReference type="Rhea" id="RHEA:54844"/>
        <dbReference type="ChEBI" id="CHEBI:15377"/>
        <dbReference type="ChEBI" id="CHEBI:15378"/>
        <dbReference type="ChEBI" id="CHEBI:15379"/>
        <dbReference type="ChEBI" id="CHEBI:57783"/>
        <dbReference type="ChEBI" id="CHEBI:58349"/>
        <dbReference type="ChEBI" id="CHEBI:88764"/>
        <dbReference type="ChEBI" id="CHEBI:89891"/>
    </reaction>
    <physiologicalReaction direction="left-to-right" evidence="25">
        <dbReference type="Rhea" id="RHEA:54845"/>
    </physiologicalReaction>
</comment>
<gene>
    <name evidence="36" type="primary">TXNDC5_1</name>
    <name evidence="36" type="ORF">DERF_000696</name>
</gene>
<keyword evidence="15 33" id="KW-0503">Monooxygenase</keyword>
<organism evidence="36 37">
    <name type="scientific">Dermatophagoides farinae</name>
    <name type="common">American house dust mite</name>
    <dbReference type="NCBI Taxonomy" id="6954"/>
    <lineage>
        <taxon>Eukaryota</taxon>
        <taxon>Metazoa</taxon>
        <taxon>Ecdysozoa</taxon>
        <taxon>Arthropoda</taxon>
        <taxon>Chelicerata</taxon>
        <taxon>Arachnida</taxon>
        <taxon>Acari</taxon>
        <taxon>Acariformes</taxon>
        <taxon>Sarcoptiformes</taxon>
        <taxon>Astigmata</taxon>
        <taxon>Psoroptidia</taxon>
        <taxon>Analgoidea</taxon>
        <taxon>Pyroglyphidae</taxon>
        <taxon>Dermatophagoidinae</taxon>
        <taxon>Dermatophagoides</taxon>
    </lineage>
</organism>
<evidence type="ECO:0000256" key="23">
    <source>
        <dbReference type="ARBA" id="ARBA00047855"/>
    </source>
</evidence>
<comment type="function">
    <text evidence="19">Broad spectrum monooxygenase that catalyzes the oxygenation of a wide variety of nitrogen- and sulfur-containing compounds including xenobiotics. Catalyzes the S-oxygenation of hypotaurine to produce taurine, an organic osmolyte involved in cell volume regulation as well as a variety of cytoprotective and developmental processes. In vitro, catalyzes the N-oxygenation of trimethylamine (TMA) to produce trimethylamine N-oxide (TMAO) and could therefore participate to the detoxification of this compound that is generated by the action of gut microbiota from dietary precursors such as choline, choline containing compounds, betaine or L-carnitine.</text>
</comment>
<comment type="catalytic activity">
    <reaction evidence="26">
        <text>hypotaurine + NADPH + O2 + H(+) = taurine + NADP(+) + H2O</text>
        <dbReference type="Rhea" id="RHEA:69819"/>
        <dbReference type="ChEBI" id="CHEBI:15377"/>
        <dbReference type="ChEBI" id="CHEBI:15378"/>
        <dbReference type="ChEBI" id="CHEBI:15379"/>
        <dbReference type="ChEBI" id="CHEBI:57783"/>
        <dbReference type="ChEBI" id="CHEBI:57853"/>
        <dbReference type="ChEBI" id="CHEBI:58349"/>
        <dbReference type="ChEBI" id="CHEBI:507393"/>
        <dbReference type="EC" id="1.14.13.8"/>
    </reaction>
    <physiologicalReaction direction="left-to-right" evidence="26">
        <dbReference type="Rhea" id="RHEA:69820"/>
    </physiologicalReaction>
</comment>
<keyword evidence="9 33" id="KW-0256">Endoplasmic reticulum</keyword>
<evidence type="ECO:0000256" key="22">
    <source>
        <dbReference type="ARBA" id="ARBA00047574"/>
    </source>
</evidence>
<keyword evidence="8 35" id="KW-0812">Transmembrane</keyword>
<dbReference type="EMBL" id="ASGP02000001">
    <property type="protein sequence ID" value="KAH9526625.1"/>
    <property type="molecule type" value="Genomic_DNA"/>
</dbReference>
<evidence type="ECO:0000256" key="7">
    <source>
        <dbReference type="ARBA" id="ARBA00022630"/>
    </source>
</evidence>
<reference evidence="36" key="2">
    <citation type="journal article" date="2022" name="Res Sq">
        <title>Comparative Genomics Reveals Insights into the Divergent Evolution of Astigmatic Mites and Household Pest Adaptations.</title>
        <authorList>
            <person name="Xiong Q."/>
            <person name="Wan A.T.-Y."/>
            <person name="Liu X.-Y."/>
            <person name="Fung C.S.-H."/>
            <person name="Xiao X."/>
            <person name="Malainual N."/>
            <person name="Hou J."/>
            <person name="Wang L."/>
            <person name="Wang M."/>
            <person name="Yang K."/>
            <person name="Cui Y."/>
            <person name="Leung E."/>
            <person name="Nong W."/>
            <person name="Shin S.-K."/>
            <person name="Au S."/>
            <person name="Jeong K.Y."/>
            <person name="Chew F.T."/>
            <person name="Hui J."/>
            <person name="Leung T.F."/>
            <person name="Tungtrongchitr A."/>
            <person name="Zhong N."/>
            <person name="Liu Z."/>
            <person name="Tsui S."/>
        </authorList>
    </citation>
    <scope>NUCLEOTIDE SEQUENCE</scope>
    <source>
        <strain evidence="36">Derf</strain>
        <tissue evidence="36">Whole organism</tissue>
    </source>
</reference>
<accession>A0A922I935</accession>
<dbReference type="Pfam" id="PF00743">
    <property type="entry name" value="FMO-like"/>
    <property type="match status" value="1"/>
</dbReference>
<evidence type="ECO:0000256" key="32">
    <source>
        <dbReference type="ARBA" id="ARBA00049475"/>
    </source>
</evidence>
<evidence type="ECO:0000256" key="15">
    <source>
        <dbReference type="ARBA" id="ARBA00023033"/>
    </source>
</evidence>
<evidence type="ECO:0000256" key="29">
    <source>
        <dbReference type="ARBA" id="ARBA00048989"/>
    </source>
</evidence>
<comment type="catalytic activity">
    <reaction evidence="30">
        <text>heptan-4-one + NADPH + O2 + H(+) = propyl butanoate + NADP(+) + H2O</text>
        <dbReference type="Rhea" id="RHEA:54852"/>
        <dbReference type="ChEBI" id="CHEBI:15377"/>
        <dbReference type="ChEBI" id="CHEBI:15378"/>
        <dbReference type="ChEBI" id="CHEBI:15379"/>
        <dbReference type="ChEBI" id="CHEBI:57783"/>
        <dbReference type="ChEBI" id="CHEBI:58349"/>
        <dbReference type="ChEBI" id="CHEBI:89484"/>
        <dbReference type="ChEBI" id="CHEBI:89719"/>
    </reaction>
    <physiologicalReaction direction="left-to-right" evidence="30">
        <dbReference type="Rhea" id="RHEA:54853"/>
    </physiologicalReaction>
</comment>
<evidence type="ECO:0000256" key="34">
    <source>
        <dbReference type="RuleBase" id="RU361177"/>
    </source>
</evidence>
<evidence type="ECO:0000256" key="35">
    <source>
        <dbReference type="SAM" id="Phobius"/>
    </source>
</evidence>
<keyword evidence="6" id="KW-0597">Phosphoprotein</keyword>
<dbReference type="Proteomes" id="UP000790347">
    <property type="component" value="Unassembled WGS sequence"/>
</dbReference>
<dbReference type="InterPro" id="IPR002257">
    <property type="entry name" value="Flavin_mOase_5"/>
</dbReference>
<evidence type="ECO:0000256" key="20">
    <source>
        <dbReference type="ARBA" id="ARBA00047338"/>
    </source>
</evidence>
<dbReference type="PIRSF" id="PIRSF000332">
    <property type="entry name" value="FMO"/>
    <property type="match status" value="1"/>
</dbReference>
<evidence type="ECO:0000256" key="26">
    <source>
        <dbReference type="ARBA" id="ARBA00048041"/>
    </source>
</evidence>
<dbReference type="GO" id="GO:0004499">
    <property type="term" value="F:N,N-dimethylaniline monooxygenase activity"/>
    <property type="evidence" value="ECO:0007669"/>
    <property type="project" value="UniProtKB-UniRule"/>
</dbReference>
<evidence type="ECO:0000256" key="24">
    <source>
        <dbReference type="ARBA" id="ARBA00047864"/>
    </source>
</evidence>
<evidence type="ECO:0000256" key="30">
    <source>
        <dbReference type="ARBA" id="ARBA00048990"/>
    </source>
</evidence>
<evidence type="ECO:0000313" key="36">
    <source>
        <dbReference type="EMBL" id="KAH9526625.1"/>
    </source>
</evidence>
<dbReference type="SUPFAM" id="SSF51905">
    <property type="entry name" value="FAD/NAD(P)-binding domain"/>
    <property type="match status" value="2"/>
</dbReference>
<evidence type="ECO:0000256" key="21">
    <source>
        <dbReference type="ARBA" id="ARBA00047426"/>
    </source>
</evidence>
<evidence type="ECO:0000256" key="8">
    <source>
        <dbReference type="ARBA" id="ARBA00022692"/>
    </source>
</evidence>
<dbReference type="InterPro" id="IPR036188">
    <property type="entry name" value="FAD/NAD-bd_sf"/>
</dbReference>
<comment type="catalytic activity">
    <reaction evidence="31">
        <text>N,N-dimethylaniline + NADPH + O2 + H(+) = N,N-dimethylaniline N-oxide + NADP(+) + H2O</text>
        <dbReference type="Rhea" id="RHEA:24468"/>
        <dbReference type="ChEBI" id="CHEBI:15377"/>
        <dbReference type="ChEBI" id="CHEBI:15378"/>
        <dbReference type="ChEBI" id="CHEBI:15379"/>
        <dbReference type="ChEBI" id="CHEBI:16269"/>
        <dbReference type="ChEBI" id="CHEBI:17735"/>
        <dbReference type="ChEBI" id="CHEBI:57783"/>
        <dbReference type="ChEBI" id="CHEBI:58349"/>
        <dbReference type="EC" id="1.14.13.8"/>
    </reaction>
    <physiologicalReaction direction="left-to-right" evidence="31">
        <dbReference type="Rhea" id="RHEA:24469"/>
    </physiologicalReaction>
</comment>
<keyword evidence="10 33" id="KW-0274">FAD</keyword>
<sequence>MSGKRIAIIGAGATGMTSVKACLEQELQPIVFEKTNYTGGLWRYKENVDENGIASVMKSTIINSSKEMSAFSDFPPPDDYPNYMHNTKMVAYFDLYAEKFNFNKYVRFRHEVLALELADDYEQTGRWKLRARNLDTMEIFEDIYDGVMVCTGHHGTISMPMFPGQEQFKGRIIHTHSLKHSKGFDDENVVVVGIGNSGGDAAVELSYVAKQVYLSTRTGSWIFNRVGPNGQPFDQLMHRRIVNEFFRRIPYSLTCSVLELQLNSTFNHEDYQLKPKHRVLSQHIMVNDTLPNRILSGTVKVKSDIDHFTENGVVFKGENKGTPCDTVIMATGYKVHFPFISETLIPVYKNQVRLYKYQFAPHLKHPHTLTFISLAQPIGALLPIGELQARWFSLLMAGKLKLPDRETMERDCDAKVEYNKRFYESERHTIQCDWINFMDEISEQVGCMPPVWKYLFTDFKLFISMMFGPCVPYQYRLVGPNSWPGAREAILTATKRIQAPLKTNLAIKRQSDCGRFLKNLSLVHLLILLAFVAIFSFIIVTLNAFARIY</sequence>
<comment type="catalytic activity">
    <reaction evidence="21">
        <text>hexan-3-one + NADPH + O2 + H(+) = propyl propanoate + NADP(+) + H2O</text>
        <dbReference type="Rhea" id="RHEA:54848"/>
        <dbReference type="ChEBI" id="CHEBI:15377"/>
        <dbReference type="ChEBI" id="CHEBI:15378"/>
        <dbReference type="ChEBI" id="CHEBI:15379"/>
        <dbReference type="ChEBI" id="CHEBI:57783"/>
        <dbReference type="ChEBI" id="CHEBI:58349"/>
        <dbReference type="ChEBI" id="CHEBI:89828"/>
        <dbReference type="ChEBI" id="CHEBI:89891"/>
    </reaction>
    <physiologicalReaction direction="left-to-right" evidence="21">
        <dbReference type="Rhea" id="RHEA:54849"/>
    </physiologicalReaction>
</comment>
<dbReference type="InterPro" id="IPR050346">
    <property type="entry name" value="FMO-like"/>
</dbReference>
<evidence type="ECO:0000256" key="1">
    <source>
        <dbReference type="ARBA" id="ARBA00001974"/>
    </source>
</evidence>
<feature type="transmembrane region" description="Helical" evidence="35">
    <location>
        <begin position="522"/>
        <end position="546"/>
    </location>
</feature>
<evidence type="ECO:0000256" key="27">
    <source>
        <dbReference type="ARBA" id="ARBA00048088"/>
    </source>
</evidence>
<reference evidence="36" key="1">
    <citation type="submission" date="2013-05" db="EMBL/GenBank/DDBJ databases">
        <authorList>
            <person name="Yim A.K.Y."/>
            <person name="Chan T.F."/>
            <person name="Ji K.M."/>
            <person name="Liu X.Y."/>
            <person name="Zhou J.W."/>
            <person name="Li R.Q."/>
            <person name="Yang K.Y."/>
            <person name="Li J."/>
            <person name="Li M."/>
            <person name="Law P.T.W."/>
            <person name="Wu Y.L."/>
            <person name="Cai Z.L."/>
            <person name="Qin H."/>
            <person name="Bao Y."/>
            <person name="Leung R.K.K."/>
            <person name="Ng P.K.S."/>
            <person name="Zou J."/>
            <person name="Zhong X.J."/>
            <person name="Ran P.X."/>
            <person name="Zhong N.S."/>
            <person name="Liu Z.G."/>
            <person name="Tsui S.K.W."/>
        </authorList>
    </citation>
    <scope>NUCLEOTIDE SEQUENCE</scope>
    <source>
        <strain evidence="36">Derf</strain>
        <tissue evidence="36">Whole organism</tissue>
    </source>
</reference>
<dbReference type="GO" id="GO:0006629">
    <property type="term" value="P:lipid metabolic process"/>
    <property type="evidence" value="ECO:0007669"/>
    <property type="project" value="UniProtKB-KW"/>
</dbReference>
<comment type="catalytic activity">
    <reaction evidence="23">
        <text>sulcatone + NADPH + O2 + H(+) = 4-methylpent-3-en-1-yl acetate + NADP(+) + H2O</text>
        <dbReference type="Rhea" id="RHEA:54864"/>
        <dbReference type="ChEBI" id="CHEBI:15377"/>
        <dbReference type="ChEBI" id="CHEBI:15378"/>
        <dbReference type="ChEBI" id="CHEBI:15379"/>
        <dbReference type="ChEBI" id="CHEBI:16310"/>
        <dbReference type="ChEBI" id="CHEBI:57783"/>
        <dbReference type="ChEBI" id="CHEBI:58349"/>
        <dbReference type="ChEBI" id="CHEBI:138373"/>
    </reaction>
    <physiologicalReaction direction="left-to-right" evidence="23">
        <dbReference type="Rhea" id="RHEA:54865"/>
    </physiologicalReaction>
</comment>
<protein>
    <recommendedName>
        <fullName evidence="34">Flavin-containing monooxygenase</fullName>
        <ecNumber evidence="34">1.-.-.-</ecNumber>
    </recommendedName>
</protein>
<dbReference type="GO" id="GO:0050661">
    <property type="term" value="F:NADP binding"/>
    <property type="evidence" value="ECO:0007669"/>
    <property type="project" value="InterPro"/>
</dbReference>
<dbReference type="GO" id="GO:0034899">
    <property type="term" value="F:trimethylamine monooxygenase activity"/>
    <property type="evidence" value="ECO:0007669"/>
    <property type="project" value="UniProtKB-EC"/>
</dbReference>
<evidence type="ECO:0000313" key="37">
    <source>
        <dbReference type="Proteomes" id="UP000790347"/>
    </source>
</evidence>
<evidence type="ECO:0000256" key="2">
    <source>
        <dbReference type="ARBA" id="ARBA00004389"/>
    </source>
</evidence>
<evidence type="ECO:0000256" key="10">
    <source>
        <dbReference type="ARBA" id="ARBA00022827"/>
    </source>
</evidence>
<comment type="catalytic activity">
    <reaction evidence="32">
        <text>octan-3-one + NADPH + O2 + H(+) = pentyl propanoate + NADP(+) + H2O</text>
        <dbReference type="Rhea" id="RHEA:54840"/>
        <dbReference type="ChEBI" id="CHEBI:15377"/>
        <dbReference type="ChEBI" id="CHEBI:15378"/>
        <dbReference type="ChEBI" id="CHEBI:15379"/>
        <dbReference type="ChEBI" id="CHEBI:57783"/>
        <dbReference type="ChEBI" id="CHEBI:58349"/>
        <dbReference type="ChEBI" id="CHEBI:80946"/>
        <dbReference type="ChEBI" id="CHEBI:87373"/>
    </reaction>
    <physiologicalReaction direction="left-to-right" evidence="32">
        <dbReference type="Rhea" id="RHEA:54841"/>
    </physiologicalReaction>
</comment>
<evidence type="ECO:0000256" key="6">
    <source>
        <dbReference type="ARBA" id="ARBA00022553"/>
    </source>
</evidence>
<dbReference type="PANTHER" id="PTHR23023">
    <property type="entry name" value="DIMETHYLANILINE MONOOXYGENASE"/>
    <property type="match status" value="1"/>
</dbReference>
<evidence type="ECO:0000256" key="17">
    <source>
        <dbReference type="ARBA" id="ARBA00023136"/>
    </source>
</evidence>
<keyword evidence="14 33" id="KW-0560">Oxidoreductase</keyword>
<dbReference type="FunFam" id="3.50.50.60:FF:000159">
    <property type="entry name" value="Dimethylaniline monooxygenase [N-oxide-forming]"/>
    <property type="match status" value="1"/>
</dbReference>
<keyword evidence="11" id="KW-0492">Microsome</keyword>
<keyword evidence="37" id="KW-1185">Reference proteome</keyword>
<name>A0A922I935_DERFA</name>
<evidence type="ECO:0000256" key="16">
    <source>
        <dbReference type="ARBA" id="ARBA00023098"/>
    </source>
</evidence>
<comment type="function">
    <text evidence="18">Acts as a Baeyer-Villiger monooxygenase on a broad range of substrates. Catalyzes the insertion of an oxygen atom into a carbon-carbon bond adjacent to a carbonyl, which converts ketones to esters. Active on diverse carbonyl compounds, whereas soft nucleophiles are mostly non- or poorly reactive. In contrast with other forms of FMO it is non- or poorly active on 'classical' substrates such as drugs, pesticides, and dietary components containing soft nucleophilic heteroatoms. Able to oxidize drug molecules bearing a carbonyl group on an aliphatic chain, such as nabumetone and pentoxifylline. Also, in the absence of substrates, shows slow but yet significant NADPH oxidase activity. Acts as a positive modulator of cholesterol biosynthesis as well as glucose homeostasis, promoting metabolic aging via pleiotropic effects.</text>
</comment>
<evidence type="ECO:0000256" key="3">
    <source>
        <dbReference type="ARBA" id="ARBA00004524"/>
    </source>
</evidence>
<evidence type="ECO:0000256" key="13">
    <source>
        <dbReference type="ARBA" id="ARBA00022989"/>
    </source>
</evidence>
<dbReference type="InterPro" id="IPR000960">
    <property type="entry name" value="Flavin_mOase"/>
</dbReference>
<keyword evidence="5" id="KW-0488">Methylation</keyword>
<dbReference type="EC" id="1.-.-.-" evidence="34"/>
<evidence type="ECO:0000256" key="9">
    <source>
        <dbReference type="ARBA" id="ARBA00022824"/>
    </source>
</evidence>
<evidence type="ECO:0000256" key="12">
    <source>
        <dbReference type="ARBA" id="ARBA00022857"/>
    </source>
</evidence>
<dbReference type="GO" id="GO:0050660">
    <property type="term" value="F:flavin adenine dinucleotide binding"/>
    <property type="evidence" value="ECO:0007669"/>
    <property type="project" value="InterPro"/>
</dbReference>
<comment type="caution">
    <text evidence="36">The sequence shown here is derived from an EMBL/GenBank/DDBJ whole genome shotgun (WGS) entry which is preliminary data.</text>
</comment>
<evidence type="ECO:0000256" key="18">
    <source>
        <dbReference type="ARBA" id="ARBA00045722"/>
    </source>
</evidence>
<evidence type="ECO:0000256" key="14">
    <source>
        <dbReference type="ARBA" id="ARBA00023002"/>
    </source>
</evidence>
<evidence type="ECO:0000256" key="33">
    <source>
        <dbReference type="PIRNR" id="PIRNR000332"/>
    </source>
</evidence>
<keyword evidence="16" id="KW-0443">Lipid metabolism</keyword>
<keyword evidence="17 33" id="KW-0472">Membrane</keyword>
<proteinExistence type="inferred from homology"/>
<comment type="catalytic activity">
    <reaction evidence="24">
        <text>NADPH + O2 + H(+) = H2O2 + NADP(+)</text>
        <dbReference type="Rhea" id="RHEA:11260"/>
        <dbReference type="ChEBI" id="CHEBI:15378"/>
        <dbReference type="ChEBI" id="CHEBI:15379"/>
        <dbReference type="ChEBI" id="CHEBI:16240"/>
        <dbReference type="ChEBI" id="CHEBI:57783"/>
        <dbReference type="ChEBI" id="CHEBI:58349"/>
        <dbReference type="EC" id="1.6.3.1"/>
    </reaction>
    <physiologicalReaction direction="left-to-right" evidence="24">
        <dbReference type="Rhea" id="RHEA:11261"/>
    </physiologicalReaction>
</comment>